<dbReference type="InParanoid" id="A0A2T2ZYY0"/>
<accession>A0A2T2ZYY0</accession>
<evidence type="ECO:0000256" key="2">
    <source>
        <dbReference type="ARBA" id="ARBA00022692"/>
    </source>
</evidence>
<evidence type="ECO:0000256" key="1">
    <source>
        <dbReference type="ARBA" id="ARBA00004167"/>
    </source>
</evidence>
<keyword evidence="3" id="KW-1133">Transmembrane helix</keyword>
<feature type="domain" description="LicD/FKTN/FKRP nucleotidyltransferase" evidence="5">
    <location>
        <begin position="71"/>
        <end position="173"/>
    </location>
</feature>
<keyword evidence="2" id="KW-0812">Transmembrane</keyword>
<keyword evidence="7" id="KW-1185">Reference proteome</keyword>
<evidence type="ECO:0000256" key="4">
    <source>
        <dbReference type="ARBA" id="ARBA00023136"/>
    </source>
</evidence>
<comment type="subcellular location">
    <subcellularLocation>
        <location evidence="1">Membrane</location>
        <topology evidence="1">Single-pass membrane protein</topology>
    </subcellularLocation>
</comment>
<dbReference type="AlphaFoldDB" id="A0A2T2ZYY0"/>
<sequence>MAMADADFLQVRRRNPSNLNKQPAAPEQYFSEASFHSRYDGRFAQRALAYDEQKNVTKNLVQTYLTSAADLGVETWLTHSALLGWWWGKKVLPWDAAIDVQITEASIHYLASYYNMSSFYYETAEYPDGNNYLLEINPNYVDREDAKGLNSVDARWIDTDTGMFIDIFAVRYDLANPAGEGMLYTKDGQEFLVRSFFAPRV</sequence>
<dbReference type="InterPro" id="IPR007074">
    <property type="entry name" value="LicD/FKTN/FKRP_NTP_transf"/>
</dbReference>
<protein>
    <submittedName>
        <fullName evidence="6">LicD family-domain-containing protein</fullName>
    </submittedName>
</protein>
<dbReference type="EMBL" id="KZ678554">
    <property type="protein sequence ID" value="PSR79800.1"/>
    <property type="molecule type" value="Genomic_DNA"/>
</dbReference>
<organism evidence="6 7">
    <name type="scientific">Coniella lustricola</name>
    <dbReference type="NCBI Taxonomy" id="2025994"/>
    <lineage>
        <taxon>Eukaryota</taxon>
        <taxon>Fungi</taxon>
        <taxon>Dikarya</taxon>
        <taxon>Ascomycota</taxon>
        <taxon>Pezizomycotina</taxon>
        <taxon>Sordariomycetes</taxon>
        <taxon>Sordariomycetidae</taxon>
        <taxon>Diaporthales</taxon>
        <taxon>Schizoparmaceae</taxon>
        <taxon>Coniella</taxon>
    </lineage>
</organism>
<proteinExistence type="predicted"/>
<evidence type="ECO:0000256" key="3">
    <source>
        <dbReference type="ARBA" id="ARBA00022989"/>
    </source>
</evidence>
<name>A0A2T2ZYY0_9PEZI</name>
<dbReference type="STRING" id="2025994.A0A2T2ZYY0"/>
<dbReference type="PANTHER" id="PTHR15407:SF32">
    <property type="entry name" value="PROTEIN (MNN4), PUTATIVE (AFU_ORTHOLOGUE AFUA_1G03790)-RELATED"/>
    <property type="match status" value="1"/>
</dbReference>
<dbReference type="GO" id="GO:0009100">
    <property type="term" value="P:glycoprotein metabolic process"/>
    <property type="evidence" value="ECO:0007669"/>
    <property type="project" value="UniProtKB-ARBA"/>
</dbReference>
<dbReference type="PANTHER" id="PTHR15407">
    <property type="entry name" value="FUKUTIN-RELATED"/>
    <property type="match status" value="1"/>
</dbReference>
<dbReference type="Pfam" id="PF04991">
    <property type="entry name" value="LicD"/>
    <property type="match status" value="1"/>
</dbReference>
<evidence type="ECO:0000313" key="6">
    <source>
        <dbReference type="EMBL" id="PSR79800.1"/>
    </source>
</evidence>
<reference evidence="6 7" key="1">
    <citation type="journal article" date="2018" name="Mycol. Prog.">
        <title>Coniella lustricola, a new species from submerged detritus.</title>
        <authorList>
            <person name="Raudabaugh D.B."/>
            <person name="Iturriaga T."/>
            <person name="Carver A."/>
            <person name="Mondo S."/>
            <person name="Pangilinan J."/>
            <person name="Lipzen A."/>
            <person name="He G."/>
            <person name="Amirebrahimi M."/>
            <person name="Grigoriev I.V."/>
            <person name="Miller A.N."/>
        </authorList>
    </citation>
    <scope>NUCLEOTIDE SEQUENCE [LARGE SCALE GENOMIC DNA]</scope>
    <source>
        <strain evidence="6 7">B22-T-1</strain>
    </source>
</reference>
<dbReference type="GO" id="GO:0016020">
    <property type="term" value="C:membrane"/>
    <property type="evidence" value="ECO:0007669"/>
    <property type="project" value="UniProtKB-SubCell"/>
</dbReference>
<evidence type="ECO:0000259" key="5">
    <source>
        <dbReference type="Pfam" id="PF04991"/>
    </source>
</evidence>
<dbReference type="Proteomes" id="UP000241462">
    <property type="component" value="Unassembled WGS sequence"/>
</dbReference>
<dbReference type="OrthoDB" id="444255at2759"/>
<dbReference type="InterPro" id="IPR009644">
    <property type="entry name" value="FKTN/MNN4/W02B3.4-1"/>
</dbReference>
<keyword evidence="4" id="KW-0472">Membrane</keyword>
<gene>
    <name evidence="6" type="ORF">BD289DRAFT_485387</name>
</gene>
<evidence type="ECO:0000313" key="7">
    <source>
        <dbReference type="Proteomes" id="UP000241462"/>
    </source>
</evidence>